<dbReference type="EMBL" id="JAMZFW010000006">
    <property type="protein sequence ID" value="MCP1102003.1"/>
    <property type="molecule type" value="Genomic_DNA"/>
</dbReference>
<protein>
    <submittedName>
        <fullName evidence="1">Uncharacterized protein</fullName>
    </submittedName>
</protein>
<organism evidence="1 2">
    <name type="scientific">Aequitasia blattaphilus</name>
    <dbReference type="NCBI Taxonomy" id="2949332"/>
    <lineage>
        <taxon>Bacteria</taxon>
        <taxon>Bacillati</taxon>
        <taxon>Bacillota</taxon>
        <taxon>Clostridia</taxon>
        <taxon>Lachnospirales</taxon>
        <taxon>Lachnospiraceae</taxon>
        <taxon>Aequitasia</taxon>
    </lineage>
</organism>
<evidence type="ECO:0000313" key="2">
    <source>
        <dbReference type="Proteomes" id="UP001523566"/>
    </source>
</evidence>
<dbReference type="RefSeq" id="WP_262065791.1">
    <property type="nucleotide sequence ID" value="NZ_JAMXOD010000006.1"/>
</dbReference>
<dbReference type="Proteomes" id="UP001523566">
    <property type="component" value="Unassembled WGS sequence"/>
</dbReference>
<accession>A0ABT1E887</accession>
<reference evidence="1 2" key="1">
    <citation type="journal article" date="2022" name="Genome Biol. Evol.">
        <title>Host diet, physiology and behaviors set the stage for Lachnospiraceae cladogenesis.</title>
        <authorList>
            <person name="Vera-Ponce De Leon A."/>
            <person name="Schneider M."/>
            <person name="Jahnes B.C."/>
            <person name="Sadowski V."/>
            <person name="Camuy-Velez L.A."/>
            <person name="Duan J."/>
            <person name="Sabree Z.L."/>
        </authorList>
    </citation>
    <scope>NUCLEOTIDE SEQUENCE [LARGE SCALE GENOMIC DNA]</scope>
    <source>
        <strain evidence="1 2">PAL113</strain>
    </source>
</reference>
<evidence type="ECO:0000313" key="1">
    <source>
        <dbReference type="EMBL" id="MCP1102003.1"/>
    </source>
</evidence>
<keyword evidence="2" id="KW-1185">Reference proteome</keyword>
<sequence length="224" mass="26390">MKDKGLLIVASAITIICVVLGYSGKFSKRNPETLIDNGIVIRQDDISTPEFAYFYNDLETLTQDSEYIFYGEVKDVKYIHRAMFTYDDYTQEKVKVLSTIKGDLPEKITVKKMQSYRTFDDYIKYREWDFRLSYREDLKEFSPYSPNDLRRMFVKTSLSGDHMSKVGQRAIYFLADSTWGRYVRMNESTGEFIEISENEFNTKGFTEKQTYEEIVNEINAYLDN</sequence>
<gene>
    <name evidence="1" type="ORF">NK125_06175</name>
</gene>
<name>A0ABT1E887_9FIRM</name>
<proteinExistence type="predicted"/>
<comment type="caution">
    <text evidence="1">The sequence shown here is derived from an EMBL/GenBank/DDBJ whole genome shotgun (WGS) entry which is preliminary data.</text>
</comment>